<sequence length="136" mass="14894">MKSVFILCLACSVMSTTYAASCSVGNVTEPKMMLASYYHSQSATSFSVSCDRGYSILFSSMNLRSADGTSYVSNGAYKLRTKLTISGPVENLWNVPLTANTTGTNRYIIAVHLEEQPSIRTPAGVYRDMIYVNLSF</sequence>
<evidence type="ECO:0008006" key="4">
    <source>
        <dbReference type="Google" id="ProtNLM"/>
    </source>
</evidence>
<feature type="signal peptide" evidence="1">
    <location>
        <begin position="1"/>
        <end position="19"/>
    </location>
</feature>
<organism evidence="2 3">
    <name type="scientific">Acinetobacter brisouii CIP 110357</name>
    <dbReference type="NCBI Taxonomy" id="1341683"/>
    <lineage>
        <taxon>Bacteria</taxon>
        <taxon>Pseudomonadati</taxon>
        <taxon>Pseudomonadota</taxon>
        <taxon>Gammaproteobacteria</taxon>
        <taxon>Moraxellales</taxon>
        <taxon>Moraxellaceae</taxon>
        <taxon>Acinetobacter</taxon>
    </lineage>
</organism>
<keyword evidence="3" id="KW-1185">Reference proteome</keyword>
<dbReference type="Proteomes" id="UP000018418">
    <property type="component" value="Unassembled WGS sequence"/>
</dbReference>
<reference evidence="2 3" key="1">
    <citation type="submission" date="2013-10" db="EMBL/GenBank/DDBJ databases">
        <title>The Genome Sequence of Acinetobacter brisouii CIP 110357.</title>
        <authorList>
            <consortium name="The Broad Institute Genomics Platform"/>
            <consortium name="The Broad Institute Genome Sequencing Center for Infectious Disease"/>
            <person name="Cerqueira G."/>
            <person name="Feldgarden M."/>
            <person name="Courvalin P."/>
            <person name="Grillot-Courvalin C."/>
            <person name="Clermont D."/>
            <person name="Rocha E."/>
            <person name="Yoon E.-J."/>
            <person name="Nemec A."/>
            <person name="Young S.K."/>
            <person name="Zeng Q."/>
            <person name="Gargeya S."/>
            <person name="Fitzgerald M."/>
            <person name="Abouelleil A."/>
            <person name="Alvarado L."/>
            <person name="Berlin A.M."/>
            <person name="Chapman S.B."/>
            <person name="Gainer-Dewar J."/>
            <person name="Goldberg J."/>
            <person name="Gnerre S."/>
            <person name="Griggs A."/>
            <person name="Gujja S."/>
            <person name="Hansen M."/>
            <person name="Howarth C."/>
            <person name="Imamovic A."/>
            <person name="Ireland A."/>
            <person name="Larimer J."/>
            <person name="McCowan C."/>
            <person name="Murphy C."/>
            <person name="Pearson M."/>
            <person name="Poon T.W."/>
            <person name="Priest M."/>
            <person name="Roberts A."/>
            <person name="Saif S."/>
            <person name="Shea T."/>
            <person name="Sykes S."/>
            <person name="Wortman J."/>
            <person name="Nusbaum C."/>
            <person name="Birren B."/>
        </authorList>
    </citation>
    <scope>NUCLEOTIDE SEQUENCE [LARGE SCALE GENOMIC DNA]</scope>
    <source>
        <strain evidence="2 3">CIP 110357</strain>
    </source>
</reference>
<proteinExistence type="predicted"/>
<evidence type="ECO:0000313" key="2">
    <source>
        <dbReference type="EMBL" id="ESK50271.1"/>
    </source>
</evidence>
<dbReference type="RefSeq" id="WP_004902264.1">
    <property type="nucleotide sequence ID" value="NZ_BBTI01000006.1"/>
</dbReference>
<dbReference type="EMBL" id="AYEU01000007">
    <property type="protein sequence ID" value="ESK50271.1"/>
    <property type="molecule type" value="Genomic_DNA"/>
</dbReference>
<gene>
    <name evidence="2" type="ORF">P255_02247</name>
</gene>
<feature type="chain" id="PRO_5004710966" description="Spore coat protein U domain-containing protein" evidence="1">
    <location>
        <begin position="20"/>
        <end position="136"/>
    </location>
</feature>
<comment type="caution">
    <text evidence="2">The sequence shown here is derived from an EMBL/GenBank/DDBJ whole genome shotgun (WGS) entry which is preliminary data.</text>
</comment>
<keyword evidence="1" id="KW-0732">Signal</keyword>
<accession>V2UNU9</accession>
<evidence type="ECO:0000313" key="3">
    <source>
        <dbReference type="Proteomes" id="UP000018418"/>
    </source>
</evidence>
<dbReference type="AlphaFoldDB" id="V2UNU9"/>
<dbReference type="HOGENOM" id="CLU_1881292_0_0_6"/>
<evidence type="ECO:0000256" key="1">
    <source>
        <dbReference type="SAM" id="SignalP"/>
    </source>
</evidence>
<name>V2UNU9_9GAMM</name>
<protein>
    <recommendedName>
        <fullName evidence="4">Spore coat protein U domain-containing protein</fullName>
    </recommendedName>
</protein>